<evidence type="ECO:0000313" key="4">
    <source>
        <dbReference type="EMBL" id="QRW20289.1"/>
    </source>
</evidence>
<dbReference type="Proteomes" id="UP000650533">
    <property type="component" value="Chromosome 5"/>
</dbReference>
<feature type="region of interest" description="Disordered" evidence="1">
    <location>
        <begin position="231"/>
        <end position="250"/>
    </location>
</feature>
<organism evidence="4 5">
    <name type="scientific">Rhizoctonia solani</name>
    <dbReference type="NCBI Taxonomy" id="456999"/>
    <lineage>
        <taxon>Eukaryota</taxon>
        <taxon>Fungi</taxon>
        <taxon>Dikarya</taxon>
        <taxon>Basidiomycota</taxon>
        <taxon>Agaricomycotina</taxon>
        <taxon>Agaricomycetes</taxon>
        <taxon>Cantharellales</taxon>
        <taxon>Ceratobasidiaceae</taxon>
        <taxon>Rhizoctonia</taxon>
    </lineage>
</organism>
<evidence type="ECO:0000256" key="1">
    <source>
        <dbReference type="SAM" id="MobiDB-lite"/>
    </source>
</evidence>
<sequence>MPAAAVVLALAGLAAAQYPAYTGQLLVSPGSNAGKCLDAENRDGAPVKIADCNGSANQKWSFGSKSHVVKIHGNKCLDVKDGVNADGTKLQIWTCNESSQNQKFWYSFWDYTLSWEGKGTGDFTKIGIIPVMVESLIPTVPMAMATLMSATEFASAHAPALTQLRIASTSMMSWAAAGTCLPTMMPEPSNLAMPTTLSLWVFMELLLGTRASNPPCCPPYPQLLQLPYPSYSRSGPVKRSHKRRAFSHDN</sequence>
<name>A0A8H8SW86_9AGAM</name>
<dbReference type="KEGG" id="rsx:RhiXN_09264"/>
<dbReference type="PROSITE" id="PS50231">
    <property type="entry name" value="RICIN_B_LECTIN"/>
    <property type="match status" value="1"/>
</dbReference>
<dbReference type="GO" id="GO:0030246">
    <property type="term" value="F:carbohydrate binding"/>
    <property type="evidence" value="ECO:0007669"/>
    <property type="project" value="UniProtKB-KW"/>
</dbReference>
<gene>
    <name evidence="4" type="ORF">RhiXN_09264</name>
</gene>
<dbReference type="Pfam" id="PF00652">
    <property type="entry name" value="Ricin_B_lectin"/>
    <property type="match status" value="1"/>
</dbReference>
<reference evidence="4" key="1">
    <citation type="submission" date="2020-05" db="EMBL/GenBank/DDBJ databases">
        <title>Evolutionary and genomic comparisons of hybrid uninucleate and nonhybrid Rhizoctonia fungi.</title>
        <authorList>
            <person name="Li C."/>
            <person name="Chen X."/>
        </authorList>
    </citation>
    <scope>NUCLEOTIDE SEQUENCE</scope>
    <source>
        <strain evidence="4">AG-1 IA</strain>
    </source>
</reference>
<keyword evidence="2" id="KW-0732">Signal</keyword>
<proteinExistence type="predicted"/>
<dbReference type="InterPro" id="IPR000772">
    <property type="entry name" value="Ricin_B_lectin"/>
</dbReference>
<dbReference type="EMBL" id="CP059662">
    <property type="protein sequence ID" value="QRW20289.1"/>
    <property type="molecule type" value="Genomic_DNA"/>
</dbReference>
<dbReference type="RefSeq" id="XP_043180526.1">
    <property type="nucleotide sequence ID" value="XM_043329080.1"/>
</dbReference>
<dbReference type="GeneID" id="67031543"/>
<feature type="signal peptide" evidence="2">
    <location>
        <begin position="1"/>
        <end position="16"/>
    </location>
</feature>
<evidence type="ECO:0000313" key="5">
    <source>
        <dbReference type="Proteomes" id="UP000650533"/>
    </source>
</evidence>
<dbReference type="SMART" id="SM00458">
    <property type="entry name" value="RICIN"/>
    <property type="match status" value="1"/>
</dbReference>
<protein>
    <submittedName>
        <fullName evidence="4">Ricin-type beta-trefoil lectin domain protein</fullName>
    </submittedName>
</protein>
<keyword evidence="4" id="KW-0430">Lectin</keyword>
<dbReference type="AlphaFoldDB" id="A0A8H8SW86"/>
<evidence type="ECO:0000256" key="2">
    <source>
        <dbReference type="SAM" id="SignalP"/>
    </source>
</evidence>
<feature type="chain" id="PRO_5034835654" evidence="2">
    <location>
        <begin position="17"/>
        <end position="250"/>
    </location>
</feature>
<evidence type="ECO:0000259" key="3">
    <source>
        <dbReference type="SMART" id="SM00458"/>
    </source>
</evidence>
<dbReference type="Gene3D" id="2.80.10.50">
    <property type="match status" value="1"/>
</dbReference>
<feature type="domain" description="Ricin B lectin" evidence="3">
    <location>
        <begin position="21"/>
        <end position="129"/>
    </location>
</feature>
<dbReference type="SUPFAM" id="SSF50370">
    <property type="entry name" value="Ricin B-like lectins"/>
    <property type="match status" value="1"/>
</dbReference>
<dbReference type="InterPro" id="IPR035992">
    <property type="entry name" value="Ricin_B-like_lectins"/>
</dbReference>
<feature type="compositionally biased region" description="Basic residues" evidence="1">
    <location>
        <begin position="236"/>
        <end position="250"/>
    </location>
</feature>
<accession>A0A8H8SW86</accession>